<dbReference type="InterPro" id="IPR009057">
    <property type="entry name" value="Homeodomain-like_sf"/>
</dbReference>
<name>R7WE05_AEGTA</name>
<evidence type="ECO:0000256" key="5">
    <source>
        <dbReference type="ARBA" id="ARBA00023242"/>
    </source>
</evidence>
<evidence type="ECO:0000256" key="3">
    <source>
        <dbReference type="ARBA" id="ARBA00023125"/>
    </source>
</evidence>
<dbReference type="InterPro" id="IPR017930">
    <property type="entry name" value="Myb_dom"/>
</dbReference>
<sequence length="149" mass="15950">MAASAVGNHYKSFGHGDVAHFVHNDGGASAGVVVVPGTGSRGSGGIREMDPTSFPSYGSSNAPTAIAAPARVPPRARSSGQGLARLKRPWTVEEDTMLRAKVHEFGKGRWAKVALYFPGRSGKQCRERWINQLDPNIEVILPNLNFLTP</sequence>
<dbReference type="GO" id="GO:0042795">
    <property type="term" value="P:snRNA transcription by RNA polymerase II"/>
    <property type="evidence" value="ECO:0007669"/>
    <property type="project" value="TreeGrafter"/>
</dbReference>
<dbReference type="FunFam" id="1.10.10.60:FF:000010">
    <property type="entry name" value="Transcriptional activator Myb isoform A"/>
    <property type="match status" value="1"/>
</dbReference>
<dbReference type="SUPFAM" id="SSF46689">
    <property type="entry name" value="Homeodomain-like"/>
    <property type="match status" value="1"/>
</dbReference>
<reference evidence="6" key="1">
    <citation type="submission" date="2015-06" db="UniProtKB">
        <authorList>
            <consortium name="EnsemblPlants"/>
        </authorList>
    </citation>
    <scope>IDENTIFICATION</scope>
</reference>
<dbReference type="PROSITE" id="PS50090">
    <property type="entry name" value="MYB_LIKE"/>
    <property type="match status" value="1"/>
</dbReference>
<dbReference type="InterPro" id="IPR001005">
    <property type="entry name" value="SANT/Myb"/>
</dbReference>
<keyword evidence="4" id="KW-0804">Transcription</keyword>
<keyword evidence="5" id="KW-0539">Nucleus</keyword>
<organism evidence="6">
    <name type="scientific">Aegilops tauschii</name>
    <name type="common">Tausch's goatgrass</name>
    <name type="synonym">Aegilops squarrosa</name>
    <dbReference type="NCBI Taxonomy" id="37682"/>
    <lineage>
        <taxon>Eukaryota</taxon>
        <taxon>Viridiplantae</taxon>
        <taxon>Streptophyta</taxon>
        <taxon>Embryophyta</taxon>
        <taxon>Tracheophyta</taxon>
        <taxon>Spermatophyta</taxon>
        <taxon>Magnoliopsida</taxon>
        <taxon>Liliopsida</taxon>
        <taxon>Poales</taxon>
        <taxon>Poaceae</taxon>
        <taxon>BOP clade</taxon>
        <taxon>Pooideae</taxon>
        <taxon>Triticodae</taxon>
        <taxon>Triticeae</taxon>
        <taxon>Triticinae</taxon>
        <taxon>Aegilops</taxon>
    </lineage>
</organism>
<evidence type="ECO:0000256" key="2">
    <source>
        <dbReference type="ARBA" id="ARBA00023015"/>
    </source>
</evidence>
<keyword evidence="2" id="KW-0805">Transcription regulation</keyword>
<evidence type="ECO:0000313" key="6">
    <source>
        <dbReference type="EnsemblPlants" id="EMT18370"/>
    </source>
</evidence>
<evidence type="ECO:0000256" key="1">
    <source>
        <dbReference type="ARBA" id="ARBA00022737"/>
    </source>
</evidence>
<dbReference type="GO" id="GO:0019185">
    <property type="term" value="C:snRNA-activating protein complex"/>
    <property type="evidence" value="ECO:0007669"/>
    <property type="project" value="TreeGrafter"/>
</dbReference>
<dbReference type="Pfam" id="PF00249">
    <property type="entry name" value="Myb_DNA-binding"/>
    <property type="match status" value="1"/>
</dbReference>
<accession>R7WE05</accession>
<dbReference type="CDD" id="cd00167">
    <property type="entry name" value="SANT"/>
    <property type="match status" value="1"/>
</dbReference>
<dbReference type="SMART" id="SM00717">
    <property type="entry name" value="SANT"/>
    <property type="match status" value="1"/>
</dbReference>
<proteinExistence type="predicted"/>
<dbReference type="PANTHER" id="PTHR46621">
    <property type="entry name" value="SNRNA-ACTIVATING PROTEIN COMPLEX SUBUNIT 4"/>
    <property type="match status" value="1"/>
</dbReference>
<keyword evidence="3" id="KW-0238">DNA-binding</keyword>
<dbReference type="AlphaFoldDB" id="R7WE05"/>
<dbReference type="GO" id="GO:0042796">
    <property type="term" value="P:snRNA transcription by RNA polymerase III"/>
    <property type="evidence" value="ECO:0007669"/>
    <property type="project" value="TreeGrafter"/>
</dbReference>
<dbReference type="InterPro" id="IPR051575">
    <property type="entry name" value="Myb-like_DNA-bd"/>
</dbReference>
<keyword evidence="1" id="KW-0677">Repeat</keyword>
<protein>
    <submittedName>
        <fullName evidence="6">Myb protein</fullName>
    </submittedName>
</protein>
<evidence type="ECO:0000256" key="4">
    <source>
        <dbReference type="ARBA" id="ARBA00023163"/>
    </source>
</evidence>
<dbReference type="EnsemblPlants" id="EMT18370">
    <property type="protein sequence ID" value="EMT18370"/>
    <property type="gene ID" value="F775_13172"/>
</dbReference>
<dbReference type="PROSITE" id="PS51294">
    <property type="entry name" value="HTH_MYB"/>
    <property type="match status" value="1"/>
</dbReference>
<dbReference type="Gene3D" id="1.10.10.60">
    <property type="entry name" value="Homeodomain-like"/>
    <property type="match status" value="1"/>
</dbReference>
<dbReference type="PANTHER" id="PTHR46621:SF1">
    <property type="entry name" value="SNRNA-ACTIVATING PROTEIN COMPLEX SUBUNIT 4"/>
    <property type="match status" value="1"/>
</dbReference>
<dbReference type="GO" id="GO:0001006">
    <property type="term" value="F:RNA polymerase III type 3 promoter sequence-specific DNA binding"/>
    <property type="evidence" value="ECO:0007669"/>
    <property type="project" value="TreeGrafter"/>
</dbReference>
<dbReference type="GO" id="GO:0000978">
    <property type="term" value="F:RNA polymerase II cis-regulatory region sequence-specific DNA binding"/>
    <property type="evidence" value="ECO:0007669"/>
    <property type="project" value="TreeGrafter"/>
</dbReference>